<comment type="caution">
    <text evidence="1">The sequence shown here is derived from an EMBL/GenBank/DDBJ whole genome shotgun (WGS) entry which is preliminary data.</text>
</comment>
<name>A0A0F9DUQ6_9ZZZZ</name>
<gene>
    <name evidence="1" type="ORF">LCGC14_2234810</name>
</gene>
<dbReference type="AlphaFoldDB" id="A0A0F9DUQ6"/>
<protein>
    <submittedName>
        <fullName evidence="1">Uncharacterized protein</fullName>
    </submittedName>
</protein>
<accession>A0A0F9DUQ6</accession>
<organism evidence="1">
    <name type="scientific">marine sediment metagenome</name>
    <dbReference type="NCBI Taxonomy" id="412755"/>
    <lineage>
        <taxon>unclassified sequences</taxon>
        <taxon>metagenomes</taxon>
        <taxon>ecological metagenomes</taxon>
    </lineage>
</organism>
<feature type="non-terminal residue" evidence="1">
    <location>
        <position position="1"/>
    </location>
</feature>
<proteinExistence type="predicted"/>
<sequence length="177" mass="19494">YYYDPFVGSPLVELTADLDGAGDAPVYFRGVTRHLNYVIGWGFGTATEQSRPEIVRVSLPGQPTVWSPDHFIIAGVRDDPVLLCESLGTIPSPLAVFKETETYQIFGYDRRTFGIRRIDDIYGIAAARLAVTVNGICYFWSLEGPRATDGSNPSRDLAWPLDLDAPAPATLVAWQIV</sequence>
<evidence type="ECO:0000313" key="1">
    <source>
        <dbReference type="EMBL" id="KKL57496.1"/>
    </source>
</evidence>
<dbReference type="EMBL" id="LAZR01030146">
    <property type="protein sequence ID" value="KKL57496.1"/>
    <property type="molecule type" value="Genomic_DNA"/>
</dbReference>
<reference evidence="1" key="1">
    <citation type="journal article" date="2015" name="Nature">
        <title>Complex archaea that bridge the gap between prokaryotes and eukaryotes.</title>
        <authorList>
            <person name="Spang A."/>
            <person name="Saw J.H."/>
            <person name="Jorgensen S.L."/>
            <person name="Zaremba-Niedzwiedzka K."/>
            <person name="Martijn J."/>
            <person name="Lind A.E."/>
            <person name="van Eijk R."/>
            <person name="Schleper C."/>
            <person name="Guy L."/>
            <person name="Ettema T.J."/>
        </authorList>
    </citation>
    <scope>NUCLEOTIDE SEQUENCE</scope>
</reference>